<evidence type="ECO:0000256" key="1">
    <source>
        <dbReference type="SAM" id="Phobius"/>
    </source>
</evidence>
<dbReference type="PROSITE" id="PS51257">
    <property type="entry name" value="PROKAR_LIPOPROTEIN"/>
    <property type="match status" value="1"/>
</dbReference>
<dbReference type="GO" id="GO:0008236">
    <property type="term" value="F:serine-type peptidase activity"/>
    <property type="evidence" value="ECO:0007669"/>
    <property type="project" value="InterPro"/>
</dbReference>
<dbReference type="InterPro" id="IPR052920">
    <property type="entry name" value="DNA-binding_regulatory"/>
</dbReference>
<keyword evidence="4" id="KW-0378">Hydrolase</keyword>
<evidence type="ECO:0000313" key="3">
    <source>
        <dbReference type="EMBL" id="MDC2406547.1"/>
    </source>
</evidence>
<evidence type="ECO:0000259" key="2">
    <source>
        <dbReference type="Pfam" id="PF00326"/>
    </source>
</evidence>
<dbReference type="GeneID" id="29452160"/>
<dbReference type="Pfam" id="PF00326">
    <property type="entry name" value="Peptidase_S9"/>
    <property type="match status" value="1"/>
</dbReference>
<dbReference type="Proteomes" id="UP001219389">
    <property type="component" value="Unassembled WGS sequence"/>
</dbReference>
<dbReference type="Proteomes" id="UP001215078">
    <property type="component" value="Unassembled WGS sequence"/>
</dbReference>
<keyword evidence="1" id="KW-0812">Transmembrane</keyword>
<dbReference type="Gene3D" id="3.40.50.1820">
    <property type="entry name" value="alpha/beta hydrolase"/>
    <property type="match status" value="1"/>
</dbReference>
<keyword evidence="1" id="KW-0472">Membrane</keyword>
<organism evidence="4 6">
    <name type="scientific">Bacteroides ovatus</name>
    <dbReference type="NCBI Taxonomy" id="28116"/>
    <lineage>
        <taxon>Bacteria</taxon>
        <taxon>Pseudomonadati</taxon>
        <taxon>Bacteroidota</taxon>
        <taxon>Bacteroidia</taxon>
        <taxon>Bacteroidales</taxon>
        <taxon>Bacteroidaceae</taxon>
        <taxon>Bacteroides</taxon>
    </lineage>
</organism>
<dbReference type="SUPFAM" id="SSF53474">
    <property type="entry name" value="alpha/beta-Hydrolases"/>
    <property type="match status" value="1"/>
</dbReference>
<sequence>MRRKVVYSIIIIMLALTGCTIGGSFYMLNFSLTPNAKILSKDADSYPFMYRNYPFLRPWVDSLKQVDALKDTFIINPHGIQLHAYYVAAPQPTSKTAVIVHGHTDNAIRMFMIGYLYNRDLGYNILLPDLQHQGESEGPAIQMGWKDRWDVLQWMNIANEIFGDSTQMVVHGISMGGATTMMVSGEEQKPFVKCFVEDCGYTSVWDEFSHELKASFHLPPFPLMYTTSWLCEKKYGWNFKEASSLKQVAKSQLPMLFIHGDKDTYVPTWMVYSLYEAKPGPKELWIVPGAAHAVSYKENKQEYTDRVRAFVGRYIH</sequence>
<dbReference type="EMBL" id="JAQQPO010000028">
    <property type="protein sequence ID" value="MDC7960650.1"/>
    <property type="molecule type" value="Genomic_DNA"/>
</dbReference>
<evidence type="ECO:0000313" key="4">
    <source>
        <dbReference type="EMBL" id="MDC2743159.1"/>
    </source>
</evidence>
<dbReference type="Proteomes" id="UP001214017">
    <property type="component" value="Unassembled WGS sequence"/>
</dbReference>
<dbReference type="AlphaFoldDB" id="A0A139L6D5"/>
<proteinExistence type="predicted"/>
<gene>
    <name evidence="3" type="ORF">PO240_01515</name>
    <name evidence="4" type="ORF">PO382_13090</name>
    <name evidence="5" type="ORF">PQ628_20845</name>
</gene>
<name>A0A139L6D5_BACOV</name>
<reference evidence="4" key="1">
    <citation type="submission" date="2022-10" db="EMBL/GenBank/DDBJ databases">
        <title>Human gut microbiome strain richness.</title>
        <authorList>
            <person name="Chen-Liaw A."/>
        </authorList>
    </citation>
    <scope>NUCLEOTIDE SEQUENCE</scope>
    <source>
        <strain evidence="4">BSD2780120875st1_E1_BSD2780120875_150330</strain>
        <strain evidence="3">F7_m1001271B151109d0_201107</strain>
        <strain evidence="5">RTP21484st1_H8_RTP21484_190118</strain>
    </source>
</reference>
<accession>A0A139L6D5</accession>
<comment type="caution">
    <text evidence="4">The sequence shown here is derived from an EMBL/GenBank/DDBJ whole genome shotgun (WGS) entry which is preliminary data.</text>
</comment>
<feature type="transmembrane region" description="Helical" evidence="1">
    <location>
        <begin position="7"/>
        <end position="28"/>
    </location>
</feature>
<dbReference type="PANTHER" id="PTHR43358">
    <property type="entry name" value="ALPHA/BETA-HYDROLASE"/>
    <property type="match status" value="1"/>
</dbReference>
<dbReference type="EMBL" id="JAQNWR010000001">
    <property type="protein sequence ID" value="MDC2406547.1"/>
    <property type="molecule type" value="Genomic_DNA"/>
</dbReference>
<dbReference type="InterPro" id="IPR001375">
    <property type="entry name" value="Peptidase_S9_cat"/>
</dbReference>
<evidence type="ECO:0000313" key="6">
    <source>
        <dbReference type="Proteomes" id="UP001219389"/>
    </source>
</evidence>
<dbReference type="GO" id="GO:0006508">
    <property type="term" value="P:proteolysis"/>
    <property type="evidence" value="ECO:0007669"/>
    <property type="project" value="InterPro"/>
</dbReference>
<protein>
    <submittedName>
        <fullName evidence="4">Alpha/beta hydrolase</fullName>
    </submittedName>
</protein>
<feature type="domain" description="Peptidase S9 prolyl oligopeptidase catalytic" evidence="2">
    <location>
        <begin position="146"/>
        <end position="315"/>
    </location>
</feature>
<dbReference type="RefSeq" id="WP_004301723.1">
    <property type="nucleotide sequence ID" value="NZ_BAABYJ010000001.1"/>
</dbReference>
<dbReference type="PANTHER" id="PTHR43358:SF4">
    <property type="entry name" value="ALPHA_BETA HYDROLASE FOLD-1 DOMAIN-CONTAINING PROTEIN"/>
    <property type="match status" value="1"/>
</dbReference>
<dbReference type="EMBL" id="JAQNZF010000015">
    <property type="protein sequence ID" value="MDC2743159.1"/>
    <property type="molecule type" value="Genomic_DNA"/>
</dbReference>
<dbReference type="InterPro" id="IPR029058">
    <property type="entry name" value="AB_hydrolase_fold"/>
</dbReference>
<keyword evidence="1" id="KW-1133">Transmembrane helix</keyword>
<evidence type="ECO:0000313" key="5">
    <source>
        <dbReference type="EMBL" id="MDC7960650.1"/>
    </source>
</evidence>